<comment type="caution">
    <text evidence="11">The sequence shown here is derived from an EMBL/GenBank/DDBJ whole genome shotgun (WGS) entry which is preliminary data.</text>
</comment>
<keyword evidence="6 10" id="KW-0812">Transmembrane</keyword>
<evidence type="ECO:0000256" key="5">
    <source>
        <dbReference type="ARBA" id="ARBA00022500"/>
    </source>
</evidence>
<evidence type="ECO:0000256" key="10">
    <source>
        <dbReference type="RuleBase" id="RU364125"/>
    </source>
</evidence>
<comment type="function">
    <text evidence="1 10">Controls the rotational direction of flagella during chemotaxis.</text>
</comment>
<keyword evidence="11" id="KW-0969">Cilium</keyword>
<keyword evidence="11" id="KW-0966">Cell projection</keyword>
<feature type="transmembrane region" description="Helical" evidence="10">
    <location>
        <begin position="20"/>
        <end position="38"/>
    </location>
</feature>
<accession>A0ABT7F9A7</accession>
<evidence type="ECO:0000256" key="6">
    <source>
        <dbReference type="ARBA" id="ARBA00022692"/>
    </source>
</evidence>
<dbReference type="Pfam" id="PF03748">
    <property type="entry name" value="FliL"/>
    <property type="match status" value="1"/>
</dbReference>
<gene>
    <name evidence="11" type="ORF">QO034_01060</name>
</gene>
<evidence type="ECO:0000256" key="4">
    <source>
        <dbReference type="ARBA" id="ARBA00022475"/>
    </source>
</evidence>
<keyword evidence="7 10" id="KW-0283">Flagellar rotation</keyword>
<dbReference type="RefSeq" id="WP_284483639.1">
    <property type="nucleotide sequence ID" value="NZ_JASNJE010000001.1"/>
</dbReference>
<protein>
    <recommendedName>
        <fullName evidence="10">Flagellar protein FliL</fullName>
    </recommendedName>
</protein>
<proteinExistence type="inferred from homology"/>
<evidence type="ECO:0000256" key="1">
    <source>
        <dbReference type="ARBA" id="ARBA00002254"/>
    </source>
</evidence>
<evidence type="ECO:0000256" key="9">
    <source>
        <dbReference type="ARBA" id="ARBA00023136"/>
    </source>
</evidence>
<dbReference type="PANTHER" id="PTHR35091">
    <property type="entry name" value="FLAGELLAR PROTEIN FLIL"/>
    <property type="match status" value="1"/>
</dbReference>
<dbReference type="Proteomes" id="UP001227126">
    <property type="component" value="Unassembled WGS sequence"/>
</dbReference>
<evidence type="ECO:0000313" key="11">
    <source>
        <dbReference type="EMBL" id="MDK3071686.1"/>
    </source>
</evidence>
<evidence type="ECO:0000313" key="12">
    <source>
        <dbReference type="Proteomes" id="UP001227126"/>
    </source>
</evidence>
<organism evidence="11 12">
    <name type="scientific">Sedimentitalea xiamensis</name>
    <dbReference type="NCBI Taxonomy" id="3050037"/>
    <lineage>
        <taxon>Bacteria</taxon>
        <taxon>Pseudomonadati</taxon>
        <taxon>Pseudomonadota</taxon>
        <taxon>Alphaproteobacteria</taxon>
        <taxon>Rhodobacterales</taxon>
        <taxon>Paracoccaceae</taxon>
        <taxon>Sedimentitalea</taxon>
    </lineage>
</organism>
<comment type="subcellular location">
    <subcellularLocation>
        <location evidence="10">Cell inner membrane</location>
    </subcellularLocation>
    <subcellularLocation>
        <location evidence="2">Cell membrane</location>
        <topology evidence="2">Single-pass membrane protein</topology>
    </subcellularLocation>
</comment>
<evidence type="ECO:0000256" key="7">
    <source>
        <dbReference type="ARBA" id="ARBA00022779"/>
    </source>
</evidence>
<dbReference type="EMBL" id="JASNJE010000001">
    <property type="protein sequence ID" value="MDK3071686.1"/>
    <property type="molecule type" value="Genomic_DNA"/>
</dbReference>
<reference evidence="11 12" key="1">
    <citation type="submission" date="2023-05" db="EMBL/GenBank/DDBJ databases">
        <title>Sedimentitalea sp. nov. JM2-8.</title>
        <authorList>
            <person name="Huang J."/>
        </authorList>
    </citation>
    <scope>NUCLEOTIDE SEQUENCE [LARGE SCALE GENOMIC DNA]</scope>
    <source>
        <strain evidence="11 12">JM2-8</strain>
    </source>
</reference>
<keyword evidence="4" id="KW-1003">Cell membrane</keyword>
<dbReference type="InterPro" id="IPR005503">
    <property type="entry name" value="FliL"/>
</dbReference>
<evidence type="ECO:0000256" key="2">
    <source>
        <dbReference type="ARBA" id="ARBA00004162"/>
    </source>
</evidence>
<keyword evidence="8 10" id="KW-1133">Transmembrane helix</keyword>
<evidence type="ECO:0000256" key="8">
    <source>
        <dbReference type="ARBA" id="ARBA00022989"/>
    </source>
</evidence>
<sequence>MSDAVADTPEAVAKSRKLPLLLGVLFAILGAGAGYYIMSSGLLGVTDNHVLSGSATERPAALPDIAFVEVDPFLISLTGSETARHLRFRAQLEVEAASRDDVEHVLPRVTDVLNGYLRALNAHDLEEPQALIRIRSQMLRRVQIVVGKGRVRDLLIMEFVLS</sequence>
<keyword evidence="9 10" id="KW-0472">Membrane</keyword>
<keyword evidence="10" id="KW-0997">Cell inner membrane</keyword>
<keyword evidence="5 10" id="KW-0145">Chemotaxis</keyword>
<dbReference type="PANTHER" id="PTHR35091:SF2">
    <property type="entry name" value="FLAGELLAR PROTEIN FLIL"/>
    <property type="match status" value="1"/>
</dbReference>
<evidence type="ECO:0000256" key="3">
    <source>
        <dbReference type="ARBA" id="ARBA00008281"/>
    </source>
</evidence>
<keyword evidence="11" id="KW-0282">Flagellum</keyword>
<keyword evidence="12" id="KW-1185">Reference proteome</keyword>
<comment type="similarity">
    <text evidence="3 10">Belongs to the FliL family.</text>
</comment>
<name>A0ABT7F9A7_9RHOB</name>